<accession>A0A920CRZ6</accession>
<proteinExistence type="predicted"/>
<gene>
    <name evidence="1" type="ORF">J34TS1_16830</name>
</gene>
<name>A0A920CRZ6_9BACL</name>
<dbReference type="AlphaFoldDB" id="A0A920CRZ6"/>
<dbReference type="Proteomes" id="UP000682811">
    <property type="component" value="Unassembled WGS sequence"/>
</dbReference>
<evidence type="ECO:0000313" key="1">
    <source>
        <dbReference type="EMBL" id="GIO46918.1"/>
    </source>
</evidence>
<organism evidence="1 2">
    <name type="scientific">Paenibacillus azoreducens</name>
    <dbReference type="NCBI Taxonomy" id="116718"/>
    <lineage>
        <taxon>Bacteria</taxon>
        <taxon>Bacillati</taxon>
        <taxon>Bacillota</taxon>
        <taxon>Bacilli</taxon>
        <taxon>Bacillales</taxon>
        <taxon>Paenibacillaceae</taxon>
        <taxon>Paenibacillus</taxon>
    </lineage>
</organism>
<dbReference type="RefSeq" id="WP_244871464.1">
    <property type="nucleotide sequence ID" value="NZ_AP025343.1"/>
</dbReference>
<reference evidence="1 2" key="1">
    <citation type="submission" date="2021-03" db="EMBL/GenBank/DDBJ databases">
        <title>Antimicrobial resistance genes in bacteria isolated from Japanese honey, and their potential for conferring macrolide and lincosamide resistance in the American foulbrood pathogen Paenibacillus larvae.</title>
        <authorList>
            <person name="Okamoto M."/>
            <person name="Kumagai M."/>
            <person name="Kanamori H."/>
            <person name="Takamatsu D."/>
        </authorList>
    </citation>
    <scope>NUCLEOTIDE SEQUENCE [LARGE SCALE GENOMIC DNA]</scope>
    <source>
        <strain evidence="1 2">J34TS1</strain>
    </source>
</reference>
<dbReference type="EMBL" id="BORT01000005">
    <property type="protein sequence ID" value="GIO46918.1"/>
    <property type="molecule type" value="Genomic_DNA"/>
</dbReference>
<protein>
    <submittedName>
        <fullName evidence="1">Uncharacterized protein</fullName>
    </submittedName>
</protein>
<sequence length="51" mass="5586">MLLLILKRKNYLKDLANDPEKVKLLKEAGLSDADIALMKNGNCTNRLAGAS</sequence>
<keyword evidence="2" id="KW-1185">Reference proteome</keyword>
<comment type="caution">
    <text evidence="1">The sequence shown here is derived from an EMBL/GenBank/DDBJ whole genome shotgun (WGS) entry which is preliminary data.</text>
</comment>
<evidence type="ECO:0000313" key="2">
    <source>
        <dbReference type="Proteomes" id="UP000682811"/>
    </source>
</evidence>